<comment type="similarity">
    <text evidence="2">Belongs to the metallo-beta-lactamase superfamily.</text>
</comment>
<comment type="function">
    <text evidence="7">Counteracts the endogenous Pycsar antiviral defense system. Phosphodiesterase that enables metal-dependent hydrolysis of host cyclic nucleotide Pycsar defense signals such as cCMP and cUMP.</text>
</comment>
<dbReference type="Pfam" id="PF00753">
    <property type="entry name" value="Lactamase_B"/>
    <property type="match status" value="1"/>
</dbReference>
<dbReference type="RefSeq" id="WP_122925083.1">
    <property type="nucleotide sequence ID" value="NZ_RHHU01000011.1"/>
</dbReference>
<evidence type="ECO:0000256" key="2">
    <source>
        <dbReference type="ARBA" id="ARBA00007749"/>
    </source>
</evidence>
<dbReference type="EMBL" id="RHHU01000011">
    <property type="protein sequence ID" value="RNB83157.1"/>
    <property type="molecule type" value="Genomic_DNA"/>
</dbReference>
<keyword evidence="4 10" id="KW-0378">Hydrolase</keyword>
<dbReference type="SMART" id="SM00849">
    <property type="entry name" value="Lactamase_B"/>
    <property type="match status" value="1"/>
</dbReference>
<dbReference type="PANTHER" id="PTHR42978:SF2">
    <property type="entry name" value="102 KBASES UNSTABLE REGION: FROM 1 TO 119443"/>
    <property type="match status" value="1"/>
</dbReference>
<dbReference type="SUPFAM" id="SSF56281">
    <property type="entry name" value="Metallo-hydrolase/oxidoreductase"/>
    <property type="match status" value="1"/>
</dbReference>
<dbReference type="GO" id="GO:0046872">
    <property type="term" value="F:metal ion binding"/>
    <property type="evidence" value="ECO:0007669"/>
    <property type="project" value="UniProtKB-KW"/>
</dbReference>
<evidence type="ECO:0000256" key="4">
    <source>
        <dbReference type="ARBA" id="ARBA00022801"/>
    </source>
</evidence>
<dbReference type="InterPro" id="IPR001279">
    <property type="entry name" value="Metallo-B-lactamas"/>
</dbReference>
<evidence type="ECO:0000256" key="7">
    <source>
        <dbReference type="ARBA" id="ARBA00034301"/>
    </source>
</evidence>
<evidence type="ECO:0000256" key="1">
    <source>
        <dbReference type="ARBA" id="ARBA00001947"/>
    </source>
</evidence>
<evidence type="ECO:0000256" key="5">
    <source>
        <dbReference type="ARBA" id="ARBA00022833"/>
    </source>
</evidence>
<comment type="cofactor">
    <cofactor evidence="1">
        <name>Zn(2+)</name>
        <dbReference type="ChEBI" id="CHEBI:29105"/>
    </cofactor>
</comment>
<evidence type="ECO:0000259" key="9">
    <source>
        <dbReference type="SMART" id="SM00849"/>
    </source>
</evidence>
<gene>
    <name evidence="10" type="ORF">EDM59_19165</name>
</gene>
<dbReference type="InterPro" id="IPR036866">
    <property type="entry name" value="RibonucZ/Hydroxyglut_hydro"/>
</dbReference>
<comment type="caution">
    <text evidence="10">The sequence shown here is derived from an EMBL/GenBank/DDBJ whole genome shotgun (WGS) entry which is preliminary data.</text>
</comment>
<dbReference type="GO" id="GO:0016787">
    <property type="term" value="F:hydrolase activity"/>
    <property type="evidence" value="ECO:0007669"/>
    <property type="project" value="UniProtKB-KW"/>
</dbReference>
<comment type="catalytic activity">
    <reaction evidence="6">
        <text>3',5'-cyclic CMP + H2O = CMP + H(+)</text>
        <dbReference type="Rhea" id="RHEA:72675"/>
        <dbReference type="ChEBI" id="CHEBI:15377"/>
        <dbReference type="ChEBI" id="CHEBI:15378"/>
        <dbReference type="ChEBI" id="CHEBI:58003"/>
        <dbReference type="ChEBI" id="CHEBI:60377"/>
    </reaction>
    <physiologicalReaction direction="left-to-right" evidence="6">
        <dbReference type="Rhea" id="RHEA:72676"/>
    </physiologicalReaction>
</comment>
<protein>
    <submittedName>
        <fullName evidence="10">MBL fold metallo-hydrolase</fullName>
    </submittedName>
</protein>
<evidence type="ECO:0000313" key="10">
    <source>
        <dbReference type="EMBL" id="RNB83157.1"/>
    </source>
</evidence>
<feature type="domain" description="Metallo-beta-lactamase" evidence="9">
    <location>
        <begin position="21"/>
        <end position="202"/>
    </location>
</feature>
<dbReference type="Gene3D" id="3.60.15.10">
    <property type="entry name" value="Ribonuclease Z/Hydroxyacylglutathione hydrolase-like"/>
    <property type="match status" value="1"/>
</dbReference>
<reference evidence="10 11" key="1">
    <citation type="submission" date="2018-10" db="EMBL/GenBank/DDBJ databases">
        <title>Phylogenomics of Brevibacillus.</title>
        <authorList>
            <person name="Dunlap C."/>
        </authorList>
    </citation>
    <scope>NUCLEOTIDE SEQUENCE [LARGE SCALE GENOMIC DNA]</scope>
    <source>
        <strain evidence="10 11">JCM 15774</strain>
    </source>
</reference>
<evidence type="ECO:0000256" key="6">
    <source>
        <dbReference type="ARBA" id="ARBA00034221"/>
    </source>
</evidence>
<evidence type="ECO:0000256" key="8">
    <source>
        <dbReference type="ARBA" id="ARBA00048505"/>
    </source>
</evidence>
<name>A0A3M8D6X2_9BACL</name>
<dbReference type="PANTHER" id="PTHR42978">
    <property type="entry name" value="QUORUM-QUENCHING LACTONASE YTNP-RELATED-RELATED"/>
    <property type="match status" value="1"/>
</dbReference>
<comment type="catalytic activity">
    <reaction evidence="8">
        <text>3',5'-cyclic UMP + H2O = UMP + H(+)</text>
        <dbReference type="Rhea" id="RHEA:70575"/>
        <dbReference type="ChEBI" id="CHEBI:15377"/>
        <dbReference type="ChEBI" id="CHEBI:15378"/>
        <dbReference type="ChEBI" id="CHEBI:57865"/>
        <dbReference type="ChEBI" id="CHEBI:184387"/>
    </reaction>
    <physiologicalReaction direction="left-to-right" evidence="8">
        <dbReference type="Rhea" id="RHEA:70576"/>
    </physiologicalReaction>
</comment>
<accession>A0A3M8D6X2</accession>
<dbReference type="AlphaFoldDB" id="A0A3M8D6X2"/>
<keyword evidence="3" id="KW-0479">Metal-binding</keyword>
<dbReference type="Proteomes" id="UP000269573">
    <property type="component" value="Unassembled WGS sequence"/>
</dbReference>
<dbReference type="InterPro" id="IPR051013">
    <property type="entry name" value="MBL_superfamily_lactonases"/>
</dbReference>
<sequence>MQVDILYEGFPGKSSRGFLGWSSCALIRPNHSKAILFDTAGFNERYSLLSRLDALQVANEQIGSVFISHFHFDHAVNYPLFENAQFYMHENEVEHIRMNGRTDLAVPVEMYQALAESGRLTLLTGSAGEVEGIHWRLTPGHTPGLCSLFFEYNHEKWVLASDAIKNRYELMTEKAAMTWDNDESTKSIQMIKEWADIVVTGHDGIIKIIREQTGTMVKALTNPTVEITLPTDASGKPDIRSLKL</sequence>
<proteinExistence type="inferred from homology"/>
<keyword evidence="5" id="KW-0862">Zinc</keyword>
<evidence type="ECO:0000313" key="11">
    <source>
        <dbReference type="Proteomes" id="UP000269573"/>
    </source>
</evidence>
<organism evidence="10 11">
    <name type="scientific">Brevibacillus nitrificans</name>
    <dbReference type="NCBI Taxonomy" id="651560"/>
    <lineage>
        <taxon>Bacteria</taxon>
        <taxon>Bacillati</taxon>
        <taxon>Bacillota</taxon>
        <taxon>Bacilli</taxon>
        <taxon>Bacillales</taxon>
        <taxon>Paenibacillaceae</taxon>
        <taxon>Brevibacillus</taxon>
    </lineage>
</organism>
<evidence type="ECO:0000256" key="3">
    <source>
        <dbReference type="ARBA" id="ARBA00022723"/>
    </source>
</evidence>
<keyword evidence="11" id="KW-1185">Reference proteome</keyword>